<reference evidence="1 2" key="1">
    <citation type="submission" date="2018-09" db="EMBL/GenBank/DDBJ databases">
        <title>Whole genome based analysis of evolution and adaptive divergence in Indian and Brazilian strains of Azospirillum brasilense.</title>
        <authorList>
            <person name="Singh C."/>
            <person name="Tripathi A.K."/>
        </authorList>
    </citation>
    <scope>NUCLEOTIDE SEQUENCE [LARGE SCALE GENOMIC DNA]</scope>
    <source>
        <strain evidence="1 2">MTCC4039</strain>
    </source>
</reference>
<organism evidence="1 2">
    <name type="scientific">Azospirillum brasilense</name>
    <dbReference type="NCBI Taxonomy" id="192"/>
    <lineage>
        <taxon>Bacteria</taxon>
        <taxon>Pseudomonadati</taxon>
        <taxon>Pseudomonadota</taxon>
        <taxon>Alphaproteobacteria</taxon>
        <taxon>Rhodospirillales</taxon>
        <taxon>Azospirillaceae</taxon>
        <taxon>Azospirillum</taxon>
    </lineage>
</organism>
<gene>
    <name evidence="1" type="ORF">D3869_01565</name>
</gene>
<name>A0A4D8R020_AZOBR</name>
<protein>
    <submittedName>
        <fullName evidence="1">Uncharacterized protein</fullName>
    </submittedName>
</protein>
<proteinExistence type="predicted"/>
<sequence length="80" mass="8813">MAYAPKDLSVLVYANGFTLWHYTTQHDLTRVDEPGYFDGAADLVHVGDQITINAGGRNTFRFVEAVDSRAGTVRIGRPEA</sequence>
<dbReference type="RefSeq" id="WP_137138676.1">
    <property type="nucleotide sequence ID" value="NZ_CP032345.1"/>
</dbReference>
<evidence type="ECO:0000313" key="2">
    <source>
        <dbReference type="Proteomes" id="UP000298693"/>
    </source>
</evidence>
<accession>A0A4D8R020</accession>
<dbReference type="EMBL" id="CP032345">
    <property type="protein sequence ID" value="QCO14023.1"/>
    <property type="molecule type" value="Genomic_DNA"/>
</dbReference>
<evidence type="ECO:0000313" key="1">
    <source>
        <dbReference type="EMBL" id="QCO14023.1"/>
    </source>
</evidence>
<dbReference type="AlphaFoldDB" id="A0A4D8R020"/>
<dbReference type="Proteomes" id="UP000298693">
    <property type="component" value="Chromosome"/>
</dbReference>